<evidence type="ECO:0000313" key="2">
    <source>
        <dbReference type="Proteomes" id="UP000294853"/>
    </source>
</evidence>
<name>A0A4P7IL03_9ACTN</name>
<evidence type="ECO:0000313" key="1">
    <source>
        <dbReference type="EMBL" id="QBX57650.1"/>
    </source>
</evidence>
<keyword evidence="2" id="KW-1185">Reference proteome</keyword>
<gene>
    <name evidence="1" type="ORF">EXE58_15655</name>
</gene>
<evidence type="ECO:0008006" key="3">
    <source>
        <dbReference type="Google" id="ProtNLM"/>
    </source>
</evidence>
<dbReference type="Proteomes" id="UP000294853">
    <property type="component" value="Chromosome"/>
</dbReference>
<sequence length="81" mass="8406">MTTSNGSAAGVVLRVRLVSGDSIDVTYEDPGAEDDDALVDHVVSTLSGDSGVLRCRHGDRLLVLYARGVAVIEVAPRGAVL</sequence>
<dbReference type="AlphaFoldDB" id="A0A4P7IL03"/>
<proteinExistence type="predicted"/>
<dbReference type="KEGG" id="nsn:EXE58_15655"/>
<protein>
    <recommendedName>
        <fullName evidence="3">Halobacterial output domain-containing protein</fullName>
    </recommendedName>
</protein>
<reference evidence="1 2" key="1">
    <citation type="submission" date="2019-03" db="EMBL/GenBank/DDBJ databases">
        <title>Three New Species of Nocardioides, Nocardioides euryhalodurans sp. nov., Nocardioides seonyuensis sp. nov. and Nocardioides eburneoflavus sp. nov. Iolated from Soil.</title>
        <authorList>
            <person name="Roh S.G."/>
            <person name="Lee C."/>
            <person name="Kim M.-K."/>
            <person name="Kim S.B."/>
        </authorList>
    </citation>
    <scope>NUCLEOTIDE SEQUENCE [LARGE SCALE GENOMIC DNA]</scope>
    <source>
        <strain evidence="1 2">MMS17-SY207-3</strain>
    </source>
</reference>
<accession>A0A4P7IL03</accession>
<dbReference type="EMBL" id="CP038436">
    <property type="protein sequence ID" value="QBX57650.1"/>
    <property type="molecule type" value="Genomic_DNA"/>
</dbReference>
<dbReference type="OrthoDB" id="3786581at2"/>
<organism evidence="1 2">
    <name type="scientific">Nocardioides seonyuensis</name>
    <dbReference type="NCBI Taxonomy" id="2518371"/>
    <lineage>
        <taxon>Bacteria</taxon>
        <taxon>Bacillati</taxon>
        <taxon>Actinomycetota</taxon>
        <taxon>Actinomycetes</taxon>
        <taxon>Propionibacteriales</taxon>
        <taxon>Nocardioidaceae</taxon>
        <taxon>Nocardioides</taxon>
    </lineage>
</organism>